<dbReference type="EMBL" id="JABAFG010000009">
    <property type="protein sequence ID" value="NME28303.1"/>
    <property type="molecule type" value="Genomic_DNA"/>
</dbReference>
<dbReference type="RefSeq" id="WP_075581321.1">
    <property type="nucleotide sequence ID" value="NZ_JABAFG010000009.1"/>
</dbReference>
<accession>A0A848C160</accession>
<dbReference type="AlphaFoldDB" id="A0A848C160"/>
<sequence>MNTKAEKFKAYIDKVDPKAFTVNEMKDDERHSVAFQSGIEVKGQRLPFLVLIDDSIYVMLRIFVATGVVNDGNKAAIYDFINQGNKEYKVFKFYISDNGDIVLDICLPATDDAFDPQLVDAMIRQVAYPYLNDNLTSILEKV</sequence>
<dbReference type="Proteomes" id="UP000591071">
    <property type="component" value="Unassembled WGS sequence"/>
</dbReference>
<dbReference type="Pfam" id="PF10722">
    <property type="entry name" value="YbjN"/>
    <property type="match status" value="1"/>
</dbReference>
<dbReference type="InterPro" id="IPR019660">
    <property type="entry name" value="Put_sensory_transdc_reg_YbjN"/>
</dbReference>
<protein>
    <submittedName>
        <fullName evidence="1">Uncharacterized protein</fullName>
    </submittedName>
</protein>
<gene>
    <name evidence="1" type="ORF">HF872_06665</name>
</gene>
<reference evidence="1 2" key="1">
    <citation type="submission" date="2020-04" db="EMBL/GenBank/DDBJ databases">
        <authorList>
            <person name="Hitch T.C.A."/>
            <person name="Wylensek D."/>
            <person name="Clavel T."/>
        </authorList>
    </citation>
    <scope>NUCLEOTIDE SEQUENCE [LARGE SCALE GENOMIC DNA]</scope>
    <source>
        <strain evidence="1 2">Oil-RF-744-FAT-WT-6-1</strain>
    </source>
</reference>
<evidence type="ECO:0000313" key="2">
    <source>
        <dbReference type="Proteomes" id="UP000591071"/>
    </source>
</evidence>
<name>A0A848C160_9FIRM</name>
<evidence type="ECO:0000313" key="1">
    <source>
        <dbReference type="EMBL" id="NME28303.1"/>
    </source>
</evidence>
<proteinExistence type="predicted"/>
<organism evidence="1 2">
    <name type="scientific">Megasphaera hexanoica</name>
    <dbReference type="NCBI Taxonomy" id="1675036"/>
    <lineage>
        <taxon>Bacteria</taxon>
        <taxon>Bacillati</taxon>
        <taxon>Bacillota</taxon>
        <taxon>Negativicutes</taxon>
        <taxon>Veillonellales</taxon>
        <taxon>Veillonellaceae</taxon>
        <taxon>Megasphaera</taxon>
    </lineage>
</organism>
<comment type="caution">
    <text evidence="1">The sequence shown here is derived from an EMBL/GenBank/DDBJ whole genome shotgun (WGS) entry which is preliminary data.</text>
</comment>